<evidence type="ECO:0000313" key="4">
    <source>
        <dbReference type="Proteomes" id="UP000218418"/>
    </source>
</evidence>
<organism evidence="3 4">
    <name type="scientific">Calothrix parasitica NIES-267</name>
    <dbReference type="NCBI Taxonomy" id="1973488"/>
    <lineage>
        <taxon>Bacteria</taxon>
        <taxon>Bacillati</taxon>
        <taxon>Cyanobacteriota</taxon>
        <taxon>Cyanophyceae</taxon>
        <taxon>Nostocales</taxon>
        <taxon>Calotrichaceae</taxon>
        <taxon>Calothrix</taxon>
    </lineage>
</organism>
<keyword evidence="4" id="KW-1185">Reference proteome</keyword>
<evidence type="ECO:0000259" key="2">
    <source>
        <dbReference type="SMART" id="SM00912"/>
    </source>
</evidence>
<dbReference type="EMBL" id="AP018227">
    <property type="protein sequence ID" value="BAY81224.1"/>
    <property type="molecule type" value="Genomic_DNA"/>
</dbReference>
<accession>A0A1Z4LJ47</accession>
<dbReference type="InterPro" id="IPR012334">
    <property type="entry name" value="Pectin_lyas_fold"/>
</dbReference>
<proteinExistence type="predicted"/>
<dbReference type="Pfam" id="PF05860">
    <property type="entry name" value="TPS"/>
    <property type="match status" value="1"/>
</dbReference>
<dbReference type="AlphaFoldDB" id="A0A1Z4LJ47"/>
<sequence>MSHEKVGVRNPVFPKNRVSKTTDLGMLWSANLFLLHRAIRVNYQMSSISIPQVLRIFSKQAKIAWLSIITPLVCCSFLSYPTKVTAQLAPDNTLPNNTVVSPNGNLIDITGGARPGNGANLFHSFQDFSVKFNETVRFRHNSGIENIINRVTGGSISNIDGTIQTLINGTNNKGNANLFIINPNGIIFGANAKLDIGGSFFASTADSIKFTDGSFYSAVNPQEPPLLTVNVPLGLQYNNSNPGDITVQGDGNNLSFDFDTFATVRDNRPAGLQVASGKTLALVGGDVNLDGGNLTAKQGRIEIGSVQGEGLVTLKSTDSVWNLDYTQANNFGDINLINAASVDVGGNAGGDVQVIGRNISLFDGSAILGDTLGNSTGGTINIKAAETLKVIGFSFDLPFSTRITSDVGLEAKGNGGRVEINAKNLIVADGGQIGSGSFGSGNGGVVDVKAENIELIFGGQNGPSGLFTTAQFGRGNGGAVIVETDNLLVQEGARIASQTFSEGNAGNVDIKAKNIQIVGTAFGEFPSTLSTTSSSPDGSGGNIKVKTDTLSLVDGATIESSTFGSGNAGGLDIQAKQIEISGASPAGLGSAILTNVEEASGDGGLIEIKTQDLLLLDGGQISTAAFGSGNGGTLKIKAEDIVVSGFVGNFPSGLFSSADVGRGGNLIIDTTSLLVNEGGQISTTTFGTGNAGNLNVKAQEITLSGFTGVGRSSLLASAIKGTGDGGKLTVKTDKLTINNGATVSTSNFTSRDSDTPPGQGKAGDIEINASYLELDSNNPDEPASINASTFSGGGGHVTLNVDEVSVRNGSQIIAEARGSGDGGSLNLITDNLQIENGGSLSTSTIAAGNGGIIDIQADNIGSDGENSGIFSQATADSSGDSGIVNLNSDILTLSNAAAISTSSQGTGNAGIIKVEADKINLSSNGQITTNSTGLGQAGNINILFERLEANRGEITATSQQTGGGDITLTATASEIFLRNNSLISTSVLDSTGGGGNINIIADIIAGFENSDISANAVEGNGGNIDITTRGIFGLEFREQPTEQSDITASSEFGINGTVEINNIGIDPSSGLVELPAALTDSSQKIATGCSRQNGNSFVAIGRGGMPQNPSQSLNHHLSWSDLRNLSALRKQNDNSATITRVLNKPVIVEATGFIRNQKGEIELVAARKNSFTTSLDCNVNNT</sequence>
<dbReference type="InterPro" id="IPR011050">
    <property type="entry name" value="Pectin_lyase_fold/virulence"/>
</dbReference>
<evidence type="ECO:0000256" key="1">
    <source>
        <dbReference type="SAM" id="MobiDB-lite"/>
    </source>
</evidence>
<dbReference type="OrthoDB" id="474851at2"/>
<dbReference type="Proteomes" id="UP000218418">
    <property type="component" value="Chromosome"/>
</dbReference>
<dbReference type="SUPFAM" id="SSF51126">
    <property type="entry name" value="Pectin lyase-like"/>
    <property type="match status" value="3"/>
</dbReference>
<evidence type="ECO:0000313" key="3">
    <source>
        <dbReference type="EMBL" id="BAY81224.1"/>
    </source>
</evidence>
<feature type="compositionally biased region" description="Polar residues" evidence="1">
    <location>
        <begin position="741"/>
        <end position="750"/>
    </location>
</feature>
<protein>
    <recommendedName>
        <fullName evidence="2">Filamentous haemagglutinin FhaB/tRNA nuclease CdiA-like TPS domain-containing protein</fullName>
    </recommendedName>
</protein>
<dbReference type="Gene3D" id="2.160.20.10">
    <property type="entry name" value="Single-stranded right-handed beta-helix, Pectin lyase-like"/>
    <property type="match status" value="3"/>
</dbReference>
<dbReference type="InterPro" id="IPR008638">
    <property type="entry name" value="FhaB/CdiA-like_TPS"/>
</dbReference>
<dbReference type="NCBIfam" id="TIGR01901">
    <property type="entry name" value="adhes_NPXG"/>
    <property type="match status" value="1"/>
</dbReference>
<feature type="domain" description="Filamentous haemagglutinin FhaB/tRNA nuclease CdiA-like TPS" evidence="2">
    <location>
        <begin position="91"/>
        <end position="211"/>
    </location>
</feature>
<name>A0A1Z4LJ47_9CYAN</name>
<gene>
    <name evidence="3" type="ORF">NIES267_06990</name>
</gene>
<dbReference type="SMART" id="SM00912">
    <property type="entry name" value="Haemagg_act"/>
    <property type="match status" value="1"/>
</dbReference>
<reference evidence="3 4" key="1">
    <citation type="submission" date="2017-06" db="EMBL/GenBank/DDBJ databases">
        <title>Genome sequencing of cyanobaciteial culture collection at National Institute for Environmental Studies (NIES).</title>
        <authorList>
            <person name="Hirose Y."/>
            <person name="Shimura Y."/>
            <person name="Fujisawa T."/>
            <person name="Nakamura Y."/>
            <person name="Kawachi M."/>
        </authorList>
    </citation>
    <scope>NUCLEOTIDE SEQUENCE [LARGE SCALE GENOMIC DNA]</scope>
    <source>
        <strain evidence="3 4">NIES-267</strain>
    </source>
</reference>
<feature type="region of interest" description="Disordered" evidence="1">
    <location>
        <begin position="741"/>
        <end position="762"/>
    </location>
</feature>